<name>A0A1I3DLS0_9PLAN</name>
<protein>
    <submittedName>
        <fullName evidence="2">Uncharacterized membrane protein, YccA/Bax inhibitor family</fullName>
    </submittedName>
</protein>
<dbReference type="RefSeq" id="WP_092048330.1">
    <property type="nucleotide sequence ID" value="NZ_FOQD01000003.1"/>
</dbReference>
<dbReference type="Pfam" id="PF12811">
    <property type="entry name" value="BaxI_1"/>
    <property type="match status" value="1"/>
</dbReference>
<evidence type="ECO:0000313" key="3">
    <source>
        <dbReference type="Proteomes" id="UP000199518"/>
    </source>
</evidence>
<sequence length="247" mass="26416">MRTGNPALNAKTFEGFDLTAPSASTTMTLSGTATKTGMLLVIVVAAAAFTWNLFLQGNPIVMPLMIGGGIGGFIVALVTTFKPQWAAITSPIYAVMQGLLLGGISAVTEAKFNGIVVQAVFLTFGTLFALLFAYQSGLIKPTENFKLGIVAATGGIFFVYLATMIAGFFGISVPFIHGNGWMGIGFSLFVVVIAALNLVLDFDFIEEGVNRGAPKYMEWYGAFGLLVTLVWLYIEILRLLTKINSRD</sequence>
<feature type="transmembrane region" description="Helical" evidence="1">
    <location>
        <begin position="61"/>
        <end position="79"/>
    </location>
</feature>
<dbReference type="STRING" id="1576369.SAMN05421753_103312"/>
<dbReference type="InterPro" id="IPR010539">
    <property type="entry name" value="BaxI_1-like"/>
</dbReference>
<organism evidence="2 3">
    <name type="scientific">Planctomicrobium piriforme</name>
    <dbReference type="NCBI Taxonomy" id="1576369"/>
    <lineage>
        <taxon>Bacteria</taxon>
        <taxon>Pseudomonadati</taxon>
        <taxon>Planctomycetota</taxon>
        <taxon>Planctomycetia</taxon>
        <taxon>Planctomycetales</taxon>
        <taxon>Planctomycetaceae</taxon>
        <taxon>Planctomicrobium</taxon>
    </lineage>
</organism>
<gene>
    <name evidence="2" type="ORF">SAMN05421753_103312</name>
</gene>
<keyword evidence="3" id="KW-1185">Reference proteome</keyword>
<accession>A0A1I3DLS0</accession>
<dbReference type="OrthoDB" id="116480at2"/>
<feature type="transmembrane region" description="Helical" evidence="1">
    <location>
        <begin position="181"/>
        <end position="200"/>
    </location>
</feature>
<reference evidence="3" key="1">
    <citation type="submission" date="2016-10" db="EMBL/GenBank/DDBJ databases">
        <authorList>
            <person name="Varghese N."/>
            <person name="Submissions S."/>
        </authorList>
    </citation>
    <scope>NUCLEOTIDE SEQUENCE [LARGE SCALE GENOMIC DNA]</scope>
    <source>
        <strain evidence="3">DSM 26348</strain>
    </source>
</reference>
<proteinExistence type="predicted"/>
<keyword evidence="1" id="KW-0812">Transmembrane</keyword>
<keyword evidence="1" id="KW-0472">Membrane</keyword>
<feature type="transmembrane region" description="Helical" evidence="1">
    <location>
        <begin position="147"/>
        <end position="169"/>
    </location>
</feature>
<feature type="transmembrane region" description="Helical" evidence="1">
    <location>
        <begin position="220"/>
        <end position="240"/>
    </location>
</feature>
<dbReference type="EMBL" id="FOQD01000003">
    <property type="protein sequence ID" value="SFH87623.1"/>
    <property type="molecule type" value="Genomic_DNA"/>
</dbReference>
<dbReference type="PANTHER" id="PTHR41282:SF1">
    <property type="entry name" value="CONSERVED TRANSMEMBRANE PROTEIN-RELATED"/>
    <property type="match status" value="1"/>
</dbReference>
<keyword evidence="1" id="KW-1133">Transmembrane helix</keyword>
<feature type="transmembrane region" description="Helical" evidence="1">
    <location>
        <begin position="115"/>
        <end position="135"/>
    </location>
</feature>
<dbReference type="PANTHER" id="PTHR41282">
    <property type="entry name" value="CONSERVED TRANSMEMBRANE PROTEIN-RELATED"/>
    <property type="match status" value="1"/>
</dbReference>
<evidence type="ECO:0000313" key="2">
    <source>
        <dbReference type="EMBL" id="SFH87623.1"/>
    </source>
</evidence>
<feature type="transmembrane region" description="Helical" evidence="1">
    <location>
        <begin position="36"/>
        <end position="54"/>
    </location>
</feature>
<dbReference type="AlphaFoldDB" id="A0A1I3DLS0"/>
<dbReference type="PIRSF" id="PIRSF009160">
    <property type="entry name" value="UCP009160"/>
    <property type="match status" value="1"/>
</dbReference>
<evidence type="ECO:0000256" key="1">
    <source>
        <dbReference type="SAM" id="Phobius"/>
    </source>
</evidence>
<feature type="transmembrane region" description="Helical" evidence="1">
    <location>
        <begin position="85"/>
        <end position="108"/>
    </location>
</feature>
<dbReference type="Proteomes" id="UP000199518">
    <property type="component" value="Unassembled WGS sequence"/>
</dbReference>